<evidence type="ECO:0000313" key="2">
    <source>
        <dbReference type="Proteomes" id="UP000191672"/>
    </source>
</evidence>
<dbReference type="EMBL" id="MDYN01000253">
    <property type="protein sequence ID" value="OQD70671.1"/>
    <property type="molecule type" value="Genomic_DNA"/>
</dbReference>
<accession>A0A1V6P150</accession>
<name>A0A1V6P150_9EURO</name>
<dbReference type="AlphaFoldDB" id="A0A1V6P150"/>
<gene>
    <name evidence="1" type="ORF">PENANT_c253G11394</name>
</gene>
<dbReference type="Proteomes" id="UP000191672">
    <property type="component" value="Unassembled WGS sequence"/>
</dbReference>
<comment type="caution">
    <text evidence="1">The sequence shown here is derived from an EMBL/GenBank/DDBJ whole genome shotgun (WGS) entry which is preliminary data.</text>
</comment>
<reference evidence="2" key="1">
    <citation type="journal article" date="2017" name="Nat. Microbiol.">
        <title>Global analysis of biosynthetic gene clusters reveals vast potential of secondary metabolite production in Penicillium species.</title>
        <authorList>
            <person name="Nielsen J.C."/>
            <person name="Grijseels S."/>
            <person name="Prigent S."/>
            <person name="Ji B."/>
            <person name="Dainat J."/>
            <person name="Nielsen K.F."/>
            <person name="Frisvad J.C."/>
            <person name="Workman M."/>
            <person name="Nielsen J."/>
        </authorList>
    </citation>
    <scope>NUCLEOTIDE SEQUENCE [LARGE SCALE GENOMIC DNA]</scope>
    <source>
        <strain evidence="2">IBT 31811</strain>
    </source>
</reference>
<evidence type="ECO:0000313" key="1">
    <source>
        <dbReference type="EMBL" id="OQD70671.1"/>
    </source>
</evidence>
<organism evidence="1 2">
    <name type="scientific">Penicillium antarcticum</name>
    <dbReference type="NCBI Taxonomy" id="416450"/>
    <lineage>
        <taxon>Eukaryota</taxon>
        <taxon>Fungi</taxon>
        <taxon>Dikarya</taxon>
        <taxon>Ascomycota</taxon>
        <taxon>Pezizomycotina</taxon>
        <taxon>Eurotiomycetes</taxon>
        <taxon>Eurotiomycetidae</taxon>
        <taxon>Eurotiales</taxon>
        <taxon>Aspergillaceae</taxon>
        <taxon>Penicillium</taxon>
    </lineage>
</organism>
<keyword evidence="2" id="KW-1185">Reference proteome</keyword>
<sequence length="238" mass="26079">MARSLVMTSTSSQHKPAGMSSPSFFSIGIIDINPEFNLFLSNVPMANLSCAFFICWQEYSTEGIPLDEETTTGVEFREGSLTPLGGFIPAILQNPLVIRNIQNDPRIGGLKLVWFIKQNPEYIERPFFSGVLDQNGSFAAQCFTYLEPCNPAGTRKMAAAIATGANAQNLPPVRRGTPKITALADPPRSMDEIAEGARRVLNHIENSGTEDRYVTGYIRSVRQYALNAQRGDGQGMAK</sequence>
<feature type="non-terminal residue" evidence="1">
    <location>
        <position position="238"/>
    </location>
</feature>
<proteinExistence type="predicted"/>
<protein>
    <submittedName>
        <fullName evidence="1">Uncharacterized protein</fullName>
    </submittedName>
</protein>